<dbReference type="InterPro" id="IPR048466">
    <property type="entry name" value="DNA_pol3_delta-like_C"/>
</dbReference>
<dbReference type="Pfam" id="PF21694">
    <property type="entry name" value="DNA_pol3_delta_C"/>
    <property type="match status" value="1"/>
</dbReference>
<comment type="similarity">
    <text evidence="6">Belongs to the DNA polymerase HolA subunit family.</text>
</comment>
<evidence type="ECO:0000256" key="1">
    <source>
        <dbReference type="ARBA" id="ARBA00012417"/>
    </source>
</evidence>
<dbReference type="EC" id="2.7.7.7" evidence="1"/>
<keyword evidence="2" id="KW-0808">Transferase</keyword>
<evidence type="ECO:0000256" key="3">
    <source>
        <dbReference type="ARBA" id="ARBA00022695"/>
    </source>
</evidence>
<proteinExistence type="inferred from homology"/>
<keyword evidence="5" id="KW-0239">DNA-directed DNA polymerase</keyword>
<dbReference type="AlphaFoldDB" id="C0W076"/>
<evidence type="ECO:0000259" key="8">
    <source>
        <dbReference type="Pfam" id="PF21694"/>
    </source>
</evidence>
<comment type="caution">
    <text evidence="9">The sequence shown here is derived from an EMBL/GenBank/DDBJ whole genome shotgun (WGS) entry which is preliminary data.</text>
</comment>
<evidence type="ECO:0000256" key="6">
    <source>
        <dbReference type="ARBA" id="ARBA00034754"/>
    </source>
</evidence>
<evidence type="ECO:0000313" key="10">
    <source>
        <dbReference type="Proteomes" id="UP000010301"/>
    </source>
</evidence>
<evidence type="ECO:0000256" key="7">
    <source>
        <dbReference type="ARBA" id="ARBA00049244"/>
    </source>
</evidence>
<comment type="catalytic activity">
    <reaction evidence="7">
        <text>DNA(n) + a 2'-deoxyribonucleoside 5'-triphosphate = DNA(n+1) + diphosphate</text>
        <dbReference type="Rhea" id="RHEA:22508"/>
        <dbReference type="Rhea" id="RHEA-COMP:17339"/>
        <dbReference type="Rhea" id="RHEA-COMP:17340"/>
        <dbReference type="ChEBI" id="CHEBI:33019"/>
        <dbReference type="ChEBI" id="CHEBI:61560"/>
        <dbReference type="ChEBI" id="CHEBI:173112"/>
        <dbReference type="EC" id="2.7.7.7"/>
    </reaction>
</comment>
<feature type="domain" description="DNA polymerase III delta subunit-like C-terminal" evidence="8">
    <location>
        <begin position="193"/>
        <end position="302"/>
    </location>
</feature>
<evidence type="ECO:0000313" key="9">
    <source>
        <dbReference type="EMBL" id="EEH63935.1"/>
    </source>
</evidence>
<dbReference type="GO" id="GO:0006261">
    <property type="term" value="P:DNA-templated DNA replication"/>
    <property type="evidence" value="ECO:0007669"/>
    <property type="project" value="TreeGrafter"/>
</dbReference>
<dbReference type="InterPro" id="IPR027417">
    <property type="entry name" value="P-loop_NTPase"/>
</dbReference>
<evidence type="ECO:0000256" key="2">
    <source>
        <dbReference type="ARBA" id="ARBA00022679"/>
    </source>
</evidence>
<dbReference type="GO" id="GO:0003887">
    <property type="term" value="F:DNA-directed DNA polymerase activity"/>
    <property type="evidence" value="ECO:0007669"/>
    <property type="project" value="UniProtKB-KW"/>
</dbReference>
<dbReference type="InterPro" id="IPR005790">
    <property type="entry name" value="DNA_polIII_delta"/>
</dbReference>
<keyword evidence="10" id="KW-1185">Reference proteome</keyword>
<keyword evidence="4" id="KW-0235">DNA replication</keyword>
<evidence type="ECO:0000256" key="4">
    <source>
        <dbReference type="ARBA" id="ARBA00022705"/>
    </source>
</evidence>
<dbReference type="PANTHER" id="PTHR34388">
    <property type="entry name" value="DNA POLYMERASE III SUBUNIT DELTA"/>
    <property type="match status" value="1"/>
</dbReference>
<evidence type="ECO:0000256" key="5">
    <source>
        <dbReference type="ARBA" id="ARBA00022932"/>
    </source>
</evidence>
<organism evidence="9 10">
    <name type="scientific">Gleimia coleocanis DSM 15436</name>
    <dbReference type="NCBI Taxonomy" id="525245"/>
    <lineage>
        <taxon>Bacteria</taxon>
        <taxon>Bacillati</taxon>
        <taxon>Actinomycetota</taxon>
        <taxon>Actinomycetes</taxon>
        <taxon>Actinomycetales</taxon>
        <taxon>Actinomycetaceae</taxon>
        <taxon>Gleimia</taxon>
    </lineage>
</organism>
<dbReference type="PANTHER" id="PTHR34388:SF1">
    <property type="entry name" value="DNA POLYMERASE III SUBUNIT DELTA"/>
    <property type="match status" value="1"/>
</dbReference>
<gene>
    <name evidence="9" type="ORF">HMPREF0044_0954</name>
</gene>
<dbReference type="Proteomes" id="UP000010301">
    <property type="component" value="Unassembled WGS sequence"/>
</dbReference>
<dbReference type="GO" id="GO:0009360">
    <property type="term" value="C:DNA polymerase III complex"/>
    <property type="evidence" value="ECO:0007669"/>
    <property type="project" value="TreeGrafter"/>
</dbReference>
<dbReference type="HOGENOM" id="CLU_052338_0_0_11"/>
<keyword evidence="3" id="KW-0548">Nucleotidyltransferase</keyword>
<dbReference type="Gene3D" id="1.20.272.10">
    <property type="match status" value="1"/>
</dbReference>
<dbReference type="SUPFAM" id="SSF52540">
    <property type="entry name" value="P-loop containing nucleoside triphosphate hydrolases"/>
    <property type="match status" value="1"/>
</dbReference>
<sequence>MILLRAEESLFADRAVSLIRKNLLKADPGTEISTVEAATYESGQLAVAVSPSLFAESRFVYIPQVEQANTALVEDLLKYVTTPEPQVVILLRHNGGNSARKLLTELQNLQVPAYIAPKLANDGERIKCVIDEARSLGGRIDNDAAAALVLAMRSELPEILAVVSQLVSDYPGEVITANLVEEYQAGKREVDGYEVVQAAIDGDLATALTHLRHALSCGVTGPSITGAMAFKLRQLAKVSTIPRRTAYEMGMAPFMVQKTQGSLRTWNEMALREAFRACAIADAEVKGESRDPVYALEKLLITVARRGSKF</sequence>
<protein>
    <recommendedName>
        <fullName evidence="1">DNA-directed DNA polymerase</fullName>
        <ecNumber evidence="1">2.7.7.7</ecNumber>
    </recommendedName>
</protein>
<accession>C0W076</accession>
<dbReference type="SUPFAM" id="SSF48019">
    <property type="entry name" value="post-AAA+ oligomerization domain-like"/>
    <property type="match status" value="1"/>
</dbReference>
<dbReference type="GO" id="GO:0003677">
    <property type="term" value="F:DNA binding"/>
    <property type="evidence" value="ECO:0007669"/>
    <property type="project" value="InterPro"/>
</dbReference>
<dbReference type="Gene3D" id="3.40.50.300">
    <property type="entry name" value="P-loop containing nucleotide triphosphate hydrolases"/>
    <property type="match status" value="1"/>
</dbReference>
<dbReference type="EMBL" id="ACFG01000030">
    <property type="protein sequence ID" value="EEH63935.1"/>
    <property type="molecule type" value="Genomic_DNA"/>
</dbReference>
<dbReference type="NCBIfam" id="TIGR01128">
    <property type="entry name" value="holA"/>
    <property type="match status" value="1"/>
</dbReference>
<dbReference type="eggNOG" id="COG1466">
    <property type="taxonomic scope" value="Bacteria"/>
</dbReference>
<reference evidence="9 10" key="1">
    <citation type="submission" date="2009-01" db="EMBL/GenBank/DDBJ databases">
        <authorList>
            <person name="Qin X."/>
            <person name="Bachman B."/>
            <person name="Battles P."/>
            <person name="Bell A."/>
            <person name="Bess C."/>
            <person name="Bickham C."/>
            <person name="Chaboub L."/>
            <person name="Chen D."/>
            <person name="Coyle M."/>
            <person name="Deiros D.R."/>
            <person name="Dinh H."/>
            <person name="Forbes L."/>
            <person name="Fowler G."/>
            <person name="Francisco L."/>
            <person name="Fu Q."/>
            <person name="Gubbala S."/>
            <person name="Hale W."/>
            <person name="Han Y."/>
            <person name="Hemphill L."/>
            <person name="Highlander S.K."/>
            <person name="Hirani K."/>
            <person name="Hogues M."/>
            <person name="Jackson L."/>
            <person name="Jakkamsetti A."/>
            <person name="Javaid M."/>
            <person name="Jiang H."/>
            <person name="Korchina V."/>
            <person name="Kovar C."/>
            <person name="Lara F."/>
            <person name="Lee S."/>
            <person name="Mata R."/>
            <person name="Mathew T."/>
            <person name="Moen C."/>
            <person name="Morales K."/>
            <person name="Munidasa M."/>
            <person name="Nazareth L."/>
            <person name="Ngo R."/>
            <person name="Nguyen L."/>
            <person name="Okwuonu G."/>
            <person name="Ongeri F."/>
            <person name="Patil S."/>
            <person name="Petrosino J."/>
            <person name="Pham C."/>
            <person name="Pham P."/>
            <person name="Pu L.-L."/>
            <person name="Puazo M."/>
            <person name="Raj R."/>
            <person name="Reid J."/>
            <person name="Rouhana J."/>
            <person name="Saada N."/>
            <person name="Shang Y."/>
            <person name="Simmons D."/>
            <person name="Thornton R."/>
            <person name="Warren J."/>
            <person name="Weissenberger G."/>
            <person name="Zhang J."/>
            <person name="Zhang L."/>
            <person name="Zhou C."/>
            <person name="Zhu D."/>
            <person name="Muzny D."/>
            <person name="Worley K."/>
            <person name="Gibbs R."/>
        </authorList>
    </citation>
    <scope>NUCLEOTIDE SEQUENCE [LARGE SCALE GENOMIC DNA]</scope>
    <source>
        <strain evidence="9 10">DSM 15436</strain>
    </source>
</reference>
<dbReference type="InterPro" id="IPR008921">
    <property type="entry name" value="DNA_pol3_clamp-load_cplx_C"/>
</dbReference>
<dbReference type="STRING" id="525245.HMPREF0044_0954"/>
<name>C0W076_9ACTO</name>